<dbReference type="EMBL" id="GGEC01042963">
    <property type="protein sequence ID" value="MBX23447.1"/>
    <property type="molecule type" value="Transcribed_RNA"/>
</dbReference>
<keyword evidence="1" id="KW-0472">Membrane</keyword>
<dbReference type="AlphaFoldDB" id="A0A2P2LZQ1"/>
<reference evidence="2" key="1">
    <citation type="submission" date="2018-02" db="EMBL/GenBank/DDBJ databases">
        <title>Rhizophora mucronata_Transcriptome.</title>
        <authorList>
            <person name="Meera S.P."/>
            <person name="Sreeshan A."/>
            <person name="Augustine A."/>
        </authorList>
    </citation>
    <scope>NUCLEOTIDE SEQUENCE</scope>
    <source>
        <tissue evidence="2">Leaf</tissue>
    </source>
</reference>
<accession>A0A2P2LZQ1</accession>
<feature type="transmembrane region" description="Helical" evidence="1">
    <location>
        <begin position="6"/>
        <end position="23"/>
    </location>
</feature>
<proteinExistence type="predicted"/>
<evidence type="ECO:0000313" key="2">
    <source>
        <dbReference type="EMBL" id="MBX23447.1"/>
    </source>
</evidence>
<sequence>MYNTYVDVLGYENFIVIFYYFLYSKYYKATK</sequence>
<name>A0A2P2LZQ1_RHIMU</name>
<keyword evidence="1" id="KW-0812">Transmembrane</keyword>
<keyword evidence="1" id="KW-1133">Transmembrane helix</keyword>
<evidence type="ECO:0000256" key="1">
    <source>
        <dbReference type="SAM" id="Phobius"/>
    </source>
</evidence>
<protein>
    <submittedName>
        <fullName evidence="2">Uncharacterized protein</fullName>
    </submittedName>
</protein>
<organism evidence="2">
    <name type="scientific">Rhizophora mucronata</name>
    <name type="common">Asiatic mangrove</name>
    <dbReference type="NCBI Taxonomy" id="61149"/>
    <lineage>
        <taxon>Eukaryota</taxon>
        <taxon>Viridiplantae</taxon>
        <taxon>Streptophyta</taxon>
        <taxon>Embryophyta</taxon>
        <taxon>Tracheophyta</taxon>
        <taxon>Spermatophyta</taxon>
        <taxon>Magnoliopsida</taxon>
        <taxon>eudicotyledons</taxon>
        <taxon>Gunneridae</taxon>
        <taxon>Pentapetalae</taxon>
        <taxon>rosids</taxon>
        <taxon>fabids</taxon>
        <taxon>Malpighiales</taxon>
        <taxon>Rhizophoraceae</taxon>
        <taxon>Rhizophora</taxon>
    </lineage>
</organism>